<proteinExistence type="predicted"/>
<sequence>MLMSIFICVGFLSHAILTSVLPRGGDDYGGHPTINHDAVIALPQMTSSGFAGHLESQFNPLLFVSGGCDPYPAINAGGNLGTGLRPTGGGRSGCDAGGKGQVYIRRGISNGNRGIMYSYYVPKVRWGKKDEEGHRHYWASVVVWIGKSNCDGAAMKDLRAVGISFTTDHEVWGSVRVDQASTPRMQIHDNAISPFIGGDNDRLFQRIPVSWDSLDKVVQRALSDVKYEKTQVPFTNVAFQASLDSAYRAFFSDVSPGDSGCTEGVAPSDVTY</sequence>
<reference evidence="2" key="1">
    <citation type="journal article" date="2021" name="Mol. Plant Microbe Interact.">
        <title>Complete Genome Sequence of the Plant-Pathogenic Fungus Colletotrichum lupini.</title>
        <authorList>
            <person name="Baroncelli R."/>
            <person name="Pensec F."/>
            <person name="Da Lio D."/>
            <person name="Boufleur T."/>
            <person name="Vicente I."/>
            <person name="Sarrocco S."/>
            <person name="Picot A."/>
            <person name="Baraldi E."/>
            <person name="Sukno S."/>
            <person name="Thon M."/>
            <person name="Le Floch G."/>
        </authorList>
    </citation>
    <scope>NUCLEOTIDE SEQUENCE</scope>
    <source>
        <strain evidence="2">IMI 504893</strain>
    </source>
</reference>
<dbReference type="Proteomes" id="UP000830671">
    <property type="component" value="Chromosome 10"/>
</dbReference>
<evidence type="ECO:0000313" key="3">
    <source>
        <dbReference type="Proteomes" id="UP000830671"/>
    </source>
</evidence>
<evidence type="ECO:0000313" key="2">
    <source>
        <dbReference type="EMBL" id="UQC76818.1"/>
    </source>
</evidence>
<feature type="signal peptide" evidence="1">
    <location>
        <begin position="1"/>
        <end position="18"/>
    </location>
</feature>
<dbReference type="PANTHER" id="PTHR33657">
    <property type="entry name" value="DOMAIN PROTEIN, PUTATIVE (AFU_ORTHOLOGUE AFUA_5G00600)-RELATED"/>
    <property type="match status" value="1"/>
</dbReference>
<name>A0A9Q8SGS4_9PEZI</name>
<dbReference type="InterPro" id="IPR008701">
    <property type="entry name" value="NPP1"/>
</dbReference>
<organism evidence="2 3">
    <name type="scientific">Colletotrichum lupini</name>
    <dbReference type="NCBI Taxonomy" id="145971"/>
    <lineage>
        <taxon>Eukaryota</taxon>
        <taxon>Fungi</taxon>
        <taxon>Dikarya</taxon>
        <taxon>Ascomycota</taxon>
        <taxon>Pezizomycotina</taxon>
        <taxon>Sordariomycetes</taxon>
        <taxon>Hypocreomycetidae</taxon>
        <taxon>Glomerellales</taxon>
        <taxon>Glomerellaceae</taxon>
        <taxon>Colletotrichum</taxon>
        <taxon>Colletotrichum acutatum species complex</taxon>
    </lineage>
</organism>
<dbReference type="EMBL" id="CP019472">
    <property type="protein sequence ID" value="UQC76818.1"/>
    <property type="molecule type" value="Genomic_DNA"/>
</dbReference>
<accession>A0A9Q8SGS4</accession>
<dbReference type="GeneID" id="73352245"/>
<evidence type="ECO:0000256" key="1">
    <source>
        <dbReference type="SAM" id="SignalP"/>
    </source>
</evidence>
<dbReference type="RefSeq" id="XP_049138459.1">
    <property type="nucleotide sequence ID" value="XM_049297235.1"/>
</dbReference>
<dbReference type="Pfam" id="PF05630">
    <property type="entry name" value="NPP1"/>
    <property type="match status" value="1"/>
</dbReference>
<protein>
    <submittedName>
        <fullName evidence="2">NPP1 domain-containing protein</fullName>
    </submittedName>
</protein>
<dbReference type="PANTHER" id="PTHR33657:SF6">
    <property type="entry name" value="SECRETED PROTEIN"/>
    <property type="match status" value="1"/>
</dbReference>
<dbReference type="KEGG" id="clup:CLUP02_18333"/>
<dbReference type="AlphaFoldDB" id="A0A9Q8SGS4"/>
<keyword evidence="3" id="KW-1185">Reference proteome</keyword>
<feature type="chain" id="PRO_5040449102" evidence="1">
    <location>
        <begin position="19"/>
        <end position="272"/>
    </location>
</feature>
<keyword evidence="1" id="KW-0732">Signal</keyword>
<gene>
    <name evidence="2" type="ORF">CLUP02_18333</name>
</gene>